<organism evidence="2 3">
    <name type="scientific">Solanum commersonii</name>
    <name type="common">Commerson's wild potato</name>
    <name type="synonym">Commerson's nightshade</name>
    <dbReference type="NCBI Taxonomy" id="4109"/>
    <lineage>
        <taxon>Eukaryota</taxon>
        <taxon>Viridiplantae</taxon>
        <taxon>Streptophyta</taxon>
        <taxon>Embryophyta</taxon>
        <taxon>Tracheophyta</taxon>
        <taxon>Spermatophyta</taxon>
        <taxon>Magnoliopsida</taxon>
        <taxon>eudicotyledons</taxon>
        <taxon>Gunneridae</taxon>
        <taxon>Pentapetalae</taxon>
        <taxon>asterids</taxon>
        <taxon>lamiids</taxon>
        <taxon>Solanales</taxon>
        <taxon>Solanaceae</taxon>
        <taxon>Solanoideae</taxon>
        <taxon>Solaneae</taxon>
        <taxon>Solanum</taxon>
    </lineage>
</organism>
<gene>
    <name evidence="2" type="ORF">H5410_053243</name>
</gene>
<feature type="region of interest" description="Disordered" evidence="1">
    <location>
        <begin position="1"/>
        <end position="27"/>
    </location>
</feature>
<dbReference type="Proteomes" id="UP000824120">
    <property type="component" value="Chromosome 10"/>
</dbReference>
<feature type="compositionally biased region" description="Polar residues" evidence="1">
    <location>
        <begin position="1"/>
        <end position="13"/>
    </location>
</feature>
<proteinExistence type="predicted"/>
<evidence type="ECO:0000313" key="2">
    <source>
        <dbReference type="EMBL" id="KAG5582616.1"/>
    </source>
</evidence>
<evidence type="ECO:0000256" key="1">
    <source>
        <dbReference type="SAM" id="MobiDB-lite"/>
    </source>
</evidence>
<reference evidence="2 3" key="1">
    <citation type="submission" date="2020-09" db="EMBL/GenBank/DDBJ databases">
        <title>De no assembly of potato wild relative species, Solanum commersonii.</title>
        <authorList>
            <person name="Cho K."/>
        </authorList>
    </citation>
    <scope>NUCLEOTIDE SEQUENCE [LARGE SCALE GENOMIC DNA]</scope>
    <source>
        <strain evidence="2">LZ3.2</strain>
        <tissue evidence="2">Leaf</tissue>
    </source>
</reference>
<protein>
    <submittedName>
        <fullName evidence="2">Uncharacterized protein</fullName>
    </submittedName>
</protein>
<keyword evidence="3" id="KW-1185">Reference proteome</keyword>
<evidence type="ECO:0000313" key="3">
    <source>
        <dbReference type="Proteomes" id="UP000824120"/>
    </source>
</evidence>
<dbReference type="EMBL" id="JACXVP010000010">
    <property type="protein sequence ID" value="KAG5582616.1"/>
    <property type="molecule type" value="Genomic_DNA"/>
</dbReference>
<dbReference type="AlphaFoldDB" id="A0A9J5X6I3"/>
<sequence>MTLFRQYNWSAGETTDGGFSHRRRQRKLTGDNQKPIAVMGANLDSVTIVDSDEKKRKWWCVFNIALVAQCHQAYFKVSILILFRVCDTGVGGSSQGAKKLI</sequence>
<comment type="caution">
    <text evidence="2">The sequence shown here is derived from an EMBL/GenBank/DDBJ whole genome shotgun (WGS) entry which is preliminary data.</text>
</comment>
<accession>A0A9J5X6I3</accession>
<name>A0A9J5X6I3_SOLCO</name>